<evidence type="ECO:0000256" key="6">
    <source>
        <dbReference type="ARBA" id="ARBA00023136"/>
    </source>
</evidence>
<dbReference type="EMBL" id="CP071182">
    <property type="protein sequence ID" value="QSO48951.1"/>
    <property type="molecule type" value="Genomic_DNA"/>
</dbReference>
<dbReference type="SUPFAM" id="SSF161098">
    <property type="entry name" value="MetI-like"/>
    <property type="match status" value="1"/>
</dbReference>
<evidence type="ECO:0000256" key="3">
    <source>
        <dbReference type="ARBA" id="ARBA00022475"/>
    </source>
</evidence>
<comment type="similarity">
    <text evidence="7">Belongs to the binding-protein-dependent transport system permease family.</text>
</comment>
<dbReference type="InterPro" id="IPR035906">
    <property type="entry name" value="MetI-like_sf"/>
</dbReference>
<feature type="transmembrane region" description="Helical" evidence="7">
    <location>
        <begin position="226"/>
        <end position="249"/>
    </location>
</feature>
<feature type="transmembrane region" description="Helical" evidence="7">
    <location>
        <begin position="164"/>
        <end position="184"/>
    </location>
</feature>
<protein>
    <submittedName>
        <fullName evidence="10">ABC transporter permease</fullName>
    </submittedName>
</protein>
<evidence type="ECO:0000313" key="11">
    <source>
        <dbReference type="Proteomes" id="UP000663505"/>
    </source>
</evidence>
<keyword evidence="4 7" id="KW-0812">Transmembrane</keyword>
<feature type="transmembrane region" description="Helical" evidence="7">
    <location>
        <begin position="139"/>
        <end position="158"/>
    </location>
</feature>
<evidence type="ECO:0000256" key="8">
    <source>
        <dbReference type="SAM" id="MobiDB-lite"/>
    </source>
</evidence>
<dbReference type="RefSeq" id="WP_206658266.1">
    <property type="nucleotide sequence ID" value="NZ_CP071182.1"/>
</dbReference>
<evidence type="ECO:0000256" key="4">
    <source>
        <dbReference type="ARBA" id="ARBA00022692"/>
    </source>
</evidence>
<dbReference type="CDD" id="cd06261">
    <property type="entry name" value="TM_PBP2"/>
    <property type="match status" value="1"/>
</dbReference>
<sequence>MYESQSSNLKHKLASGHSKPSEPQDGVMTPSAEYKQFIRRRRRQVLWIRISQIVLLILILAVWELAAKLQWVNPMLTSSPSQIVSMVGQLVHNGEILSDSLITAKETVIGFVASMAIGIVAAVVLWWSSYAANVLDPYLVVLNALPKVALGPIFYIWLGDQKSIYGMAIAISVVVTVMMLASGFHEVDSGKLKLMESFGASKWQVLKKVVLPASIPNLVATMKVNVGLTLVGVIMGEFLSAKAGLGFLITYGGQVFQMGLVMTSILILVLFSLIMYGLVSYFGRWLLTKYHFE</sequence>
<name>A0A9X7W1F1_9BACL</name>
<dbReference type="PANTHER" id="PTHR30151">
    <property type="entry name" value="ALKANE SULFONATE ABC TRANSPORTER-RELATED, MEMBRANE SUBUNIT"/>
    <property type="match status" value="1"/>
</dbReference>
<dbReference type="Gene3D" id="1.10.3720.10">
    <property type="entry name" value="MetI-like"/>
    <property type="match status" value="1"/>
</dbReference>
<dbReference type="InterPro" id="IPR000515">
    <property type="entry name" value="MetI-like"/>
</dbReference>
<keyword evidence="5 7" id="KW-1133">Transmembrane helix</keyword>
<feature type="transmembrane region" description="Helical" evidence="7">
    <location>
        <begin position="46"/>
        <end position="66"/>
    </location>
</feature>
<proteinExistence type="inferred from homology"/>
<feature type="transmembrane region" description="Helical" evidence="7">
    <location>
        <begin position="108"/>
        <end position="127"/>
    </location>
</feature>
<dbReference type="GO" id="GO:0005886">
    <property type="term" value="C:plasma membrane"/>
    <property type="evidence" value="ECO:0007669"/>
    <property type="project" value="UniProtKB-SubCell"/>
</dbReference>
<keyword evidence="2 7" id="KW-0813">Transport</keyword>
<gene>
    <name evidence="10" type="ORF">JZ786_08445</name>
</gene>
<keyword evidence="6 7" id="KW-0472">Membrane</keyword>
<feature type="region of interest" description="Disordered" evidence="8">
    <location>
        <begin position="1"/>
        <end position="28"/>
    </location>
</feature>
<dbReference type="Proteomes" id="UP000663505">
    <property type="component" value="Chromosome"/>
</dbReference>
<reference evidence="10 11" key="1">
    <citation type="submission" date="2021-02" db="EMBL/GenBank/DDBJ databases">
        <title>Alicyclobacillus curvatus sp. nov. and Alicyclobacillus mengziensis sp. nov., two acidophilic bacteria isolated from acid mine drainage.</title>
        <authorList>
            <person name="Huang Y."/>
        </authorList>
    </citation>
    <scope>NUCLEOTIDE SEQUENCE [LARGE SCALE GENOMIC DNA]</scope>
    <source>
        <strain evidence="10 11">S30H14</strain>
    </source>
</reference>
<organism evidence="10 11">
    <name type="scientific">Alicyclobacillus mengziensis</name>
    <dbReference type="NCBI Taxonomy" id="2931921"/>
    <lineage>
        <taxon>Bacteria</taxon>
        <taxon>Bacillati</taxon>
        <taxon>Bacillota</taxon>
        <taxon>Bacilli</taxon>
        <taxon>Bacillales</taxon>
        <taxon>Alicyclobacillaceae</taxon>
        <taxon>Alicyclobacillus</taxon>
    </lineage>
</organism>
<dbReference type="Pfam" id="PF00528">
    <property type="entry name" value="BPD_transp_1"/>
    <property type="match status" value="1"/>
</dbReference>
<evidence type="ECO:0000259" key="9">
    <source>
        <dbReference type="PROSITE" id="PS50928"/>
    </source>
</evidence>
<keyword evidence="3" id="KW-1003">Cell membrane</keyword>
<comment type="subcellular location">
    <subcellularLocation>
        <location evidence="1 7">Cell membrane</location>
        <topology evidence="1 7">Multi-pass membrane protein</topology>
    </subcellularLocation>
</comment>
<evidence type="ECO:0000313" key="10">
    <source>
        <dbReference type="EMBL" id="QSO48951.1"/>
    </source>
</evidence>
<evidence type="ECO:0000256" key="7">
    <source>
        <dbReference type="RuleBase" id="RU363032"/>
    </source>
</evidence>
<evidence type="ECO:0000256" key="2">
    <source>
        <dbReference type="ARBA" id="ARBA00022448"/>
    </source>
</evidence>
<keyword evidence="11" id="KW-1185">Reference proteome</keyword>
<accession>A0A9X7W1F1</accession>
<dbReference type="AlphaFoldDB" id="A0A9X7W1F1"/>
<feature type="transmembrane region" description="Helical" evidence="7">
    <location>
        <begin position="255"/>
        <end position="279"/>
    </location>
</feature>
<dbReference type="GO" id="GO:0055085">
    <property type="term" value="P:transmembrane transport"/>
    <property type="evidence" value="ECO:0007669"/>
    <property type="project" value="InterPro"/>
</dbReference>
<evidence type="ECO:0000256" key="5">
    <source>
        <dbReference type="ARBA" id="ARBA00022989"/>
    </source>
</evidence>
<feature type="domain" description="ABC transmembrane type-1" evidence="9">
    <location>
        <begin position="100"/>
        <end position="279"/>
    </location>
</feature>
<dbReference type="KEGG" id="afx:JZ786_08445"/>
<evidence type="ECO:0000256" key="1">
    <source>
        <dbReference type="ARBA" id="ARBA00004651"/>
    </source>
</evidence>
<dbReference type="PANTHER" id="PTHR30151:SF19">
    <property type="entry name" value="ABC TRANSPORTER PERMEASE"/>
    <property type="match status" value="1"/>
</dbReference>
<dbReference type="PROSITE" id="PS50928">
    <property type="entry name" value="ABC_TM1"/>
    <property type="match status" value="1"/>
</dbReference>